<dbReference type="Pfam" id="PF10604">
    <property type="entry name" value="Polyketide_cyc2"/>
    <property type="match status" value="1"/>
</dbReference>
<accession>A0A9E8MVI7</accession>
<gene>
    <name evidence="2" type="ORF">N7U66_18440</name>
</gene>
<reference evidence="2" key="1">
    <citation type="submission" date="2022-11" db="EMBL/GenBank/DDBJ databases">
        <title>Lacinutrix neustonica HL-RS19T sp. nov., isolated from the surface microlayer sample of brackish Lake Shihwa.</title>
        <authorList>
            <person name="Choi J.Y."/>
            <person name="Hwang C.Y."/>
        </authorList>
    </citation>
    <scope>NUCLEOTIDE SEQUENCE</scope>
    <source>
        <strain evidence="2">HL-RS19</strain>
    </source>
</reference>
<dbReference type="InterPro" id="IPR023393">
    <property type="entry name" value="START-like_dom_sf"/>
</dbReference>
<sequence length="166" mass="18792">MKALKYIFFLLLITIIALALYIAVQPNDYEVTRTRTIKAPAAVIYDHVNDYKNWSSWSSWVENNPNMKITLPENTSGVGGSYSWEDADGVGTMKTVEVNPNSAIEQEMQINDYPKSEVSWKFSSNEDGSTDVTWTISAKICLSILRHIQHLWGTWKNKLALNMSVA</sequence>
<organism evidence="2 3">
    <name type="scientific">Lacinutrix neustonica</name>
    <dbReference type="NCBI Taxonomy" id="2980107"/>
    <lineage>
        <taxon>Bacteria</taxon>
        <taxon>Pseudomonadati</taxon>
        <taxon>Bacteroidota</taxon>
        <taxon>Flavobacteriia</taxon>
        <taxon>Flavobacteriales</taxon>
        <taxon>Flavobacteriaceae</taxon>
        <taxon>Lacinutrix</taxon>
    </lineage>
</organism>
<proteinExistence type="predicted"/>
<feature type="transmembrane region" description="Helical" evidence="1">
    <location>
        <begin position="6"/>
        <end position="24"/>
    </location>
</feature>
<dbReference type="KEGG" id="lnu:N7U66_18440"/>
<dbReference type="SUPFAM" id="SSF55961">
    <property type="entry name" value="Bet v1-like"/>
    <property type="match status" value="1"/>
</dbReference>
<dbReference type="CDD" id="cd07818">
    <property type="entry name" value="SRPBCC_1"/>
    <property type="match status" value="1"/>
</dbReference>
<keyword evidence="1" id="KW-0472">Membrane</keyword>
<protein>
    <submittedName>
        <fullName evidence="2">SRPBCC family protein</fullName>
    </submittedName>
</protein>
<dbReference type="Gene3D" id="3.30.530.20">
    <property type="match status" value="1"/>
</dbReference>
<dbReference type="InterPro" id="IPR019587">
    <property type="entry name" value="Polyketide_cyclase/dehydratase"/>
</dbReference>
<evidence type="ECO:0000313" key="3">
    <source>
        <dbReference type="Proteomes" id="UP001164705"/>
    </source>
</evidence>
<dbReference type="EMBL" id="CP113088">
    <property type="protein sequence ID" value="WAC01831.1"/>
    <property type="molecule type" value="Genomic_DNA"/>
</dbReference>
<keyword evidence="3" id="KW-1185">Reference proteome</keyword>
<dbReference type="RefSeq" id="WP_267676429.1">
    <property type="nucleotide sequence ID" value="NZ_CP113088.1"/>
</dbReference>
<dbReference type="Proteomes" id="UP001164705">
    <property type="component" value="Chromosome"/>
</dbReference>
<keyword evidence="1" id="KW-1133">Transmembrane helix</keyword>
<evidence type="ECO:0000256" key="1">
    <source>
        <dbReference type="SAM" id="Phobius"/>
    </source>
</evidence>
<dbReference type="AlphaFoldDB" id="A0A9E8MVI7"/>
<evidence type="ECO:0000313" key="2">
    <source>
        <dbReference type="EMBL" id="WAC01831.1"/>
    </source>
</evidence>
<keyword evidence="1" id="KW-0812">Transmembrane</keyword>
<name>A0A9E8MVI7_9FLAO</name>